<keyword evidence="1" id="KW-0808">Transferase</keyword>
<evidence type="ECO:0000256" key="1">
    <source>
        <dbReference type="ARBA" id="ARBA00022679"/>
    </source>
</evidence>
<evidence type="ECO:0000313" key="5">
    <source>
        <dbReference type="EMBL" id="MFC6180639.1"/>
    </source>
</evidence>
<keyword evidence="2" id="KW-0012">Acyltransferase</keyword>
<dbReference type="Proteomes" id="UP001596282">
    <property type="component" value="Unassembled WGS sequence"/>
</dbReference>
<evidence type="ECO:0000256" key="2">
    <source>
        <dbReference type="ARBA" id="ARBA00023315"/>
    </source>
</evidence>
<name>A0ABW1RYU1_9LACO</name>
<accession>A0ABW1RYU1</accession>
<sequence length="194" mass="21776">MQLATTTSQQEQLQLRPFTPADVTDYFEIVQNRDIAVSAGFTPVNRLMEAQYLLSRQLNQPQVFALVLMTTGKVIGSVGLYERMNSHGEPAPSQLDLGYMLNAAYWQHGYMTAAVHLIRDYGFDTLQLKRLTASCLVSNTASRLILEHAGFEQYDQVTHPRYAQFGAGQTELFFECLPPRSSRGDEVDAAHEVI</sequence>
<reference evidence="6" key="1">
    <citation type="journal article" date="2019" name="Int. J. Syst. Evol. Microbiol.">
        <title>The Global Catalogue of Microorganisms (GCM) 10K type strain sequencing project: providing services to taxonomists for standard genome sequencing and annotation.</title>
        <authorList>
            <consortium name="The Broad Institute Genomics Platform"/>
            <consortium name="The Broad Institute Genome Sequencing Center for Infectious Disease"/>
            <person name="Wu L."/>
            <person name="Ma J."/>
        </authorList>
    </citation>
    <scope>NUCLEOTIDE SEQUENCE [LARGE SCALE GENOMIC DNA]</scope>
    <source>
        <strain evidence="6">CCM 8933</strain>
    </source>
</reference>
<evidence type="ECO:0000313" key="6">
    <source>
        <dbReference type="Proteomes" id="UP001596282"/>
    </source>
</evidence>
<dbReference type="InterPro" id="IPR000182">
    <property type="entry name" value="GNAT_dom"/>
</dbReference>
<proteinExistence type="inferred from homology"/>
<dbReference type="Gene3D" id="3.40.630.30">
    <property type="match status" value="1"/>
</dbReference>
<dbReference type="RefSeq" id="WP_137628505.1">
    <property type="nucleotide sequence ID" value="NZ_BJDJ01000009.1"/>
</dbReference>
<comment type="caution">
    <text evidence="5">The sequence shown here is derived from an EMBL/GenBank/DDBJ whole genome shotgun (WGS) entry which is preliminary data.</text>
</comment>
<protein>
    <submittedName>
        <fullName evidence="5">GNAT family N-acetyltransferase</fullName>
    </submittedName>
</protein>
<dbReference type="Pfam" id="PF13302">
    <property type="entry name" value="Acetyltransf_3"/>
    <property type="match status" value="1"/>
</dbReference>
<evidence type="ECO:0000259" key="4">
    <source>
        <dbReference type="PROSITE" id="PS51186"/>
    </source>
</evidence>
<evidence type="ECO:0000256" key="3">
    <source>
        <dbReference type="ARBA" id="ARBA00038502"/>
    </source>
</evidence>
<dbReference type="PANTHER" id="PTHR43792:SF8">
    <property type="entry name" value="[RIBOSOMAL PROTEIN US5]-ALANINE N-ACETYLTRANSFERASE"/>
    <property type="match status" value="1"/>
</dbReference>
<dbReference type="SUPFAM" id="SSF55729">
    <property type="entry name" value="Acyl-CoA N-acyltransferases (Nat)"/>
    <property type="match status" value="1"/>
</dbReference>
<keyword evidence="6" id="KW-1185">Reference proteome</keyword>
<organism evidence="5 6">
    <name type="scientific">Lactiplantibacillus daowaiensis</name>
    <dbReference type="NCBI Taxonomy" id="2559918"/>
    <lineage>
        <taxon>Bacteria</taxon>
        <taxon>Bacillati</taxon>
        <taxon>Bacillota</taxon>
        <taxon>Bacilli</taxon>
        <taxon>Lactobacillales</taxon>
        <taxon>Lactobacillaceae</taxon>
        <taxon>Lactiplantibacillus</taxon>
    </lineage>
</organism>
<dbReference type="PANTHER" id="PTHR43792">
    <property type="entry name" value="GNAT FAMILY, PUTATIVE (AFU_ORTHOLOGUE AFUA_3G00765)-RELATED-RELATED"/>
    <property type="match status" value="1"/>
</dbReference>
<dbReference type="InterPro" id="IPR016181">
    <property type="entry name" value="Acyl_CoA_acyltransferase"/>
</dbReference>
<dbReference type="EMBL" id="JBHSSC010000014">
    <property type="protein sequence ID" value="MFC6180639.1"/>
    <property type="molecule type" value="Genomic_DNA"/>
</dbReference>
<feature type="domain" description="N-acetyltransferase" evidence="4">
    <location>
        <begin position="13"/>
        <end position="179"/>
    </location>
</feature>
<comment type="similarity">
    <text evidence="3">Belongs to the acetyltransferase family. RimJ subfamily.</text>
</comment>
<dbReference type="PROSITE" id="PS51186">
    <property type="entry name" value="GNAT"/>
    <property type="match status" value="1"/>
</dbReference>
<dbReference type="InterPro" id="IPR051531">
    <property type="entry name" value="N-acetyltransferase"/>
</dbReference>
<gene>
    <name evidence="5" type="ORF">ACFP5Y_05320</name>
</gene>